<name>A0AAW4PE72_9EURY</name>
<comment type="caution">
    <text evidence="2">The sequence shown here is derived from an EMBL/GenBank/DDBJ whole genome shotgun (WGS) entry which is preliminary data.</text>
</comment>
<sequence length="287" mass="29781">MGDQYPAVTRREMVALVAGASLAGCTGLTRTGQEATPRQPTAQGTTRDGRQTEGDQQTDDGQTVRAFVGSYHWGYFVLDTEGTERDQVTLSPGDELRVTAFNVESDDAVAALPRAVRDGIPSSAERARRNERAVPEPSGASLETLHEAAESAYPDHSLAIVSDEYLRPGGRGGGQGGPGRGGQGQGTGPGPGQGPWGGHHGPHGGPYGPGSGQSQGPMGPGRQGGCWSPGFAGTLAPPTYLWHHSTVPAEMGFVVETTGSFGFACTVYCGYGHPYMAEAGRLVVSDE</sequence>
<feature type="compositionally biased region" description="Gly residues" evidence="1">
    <location>
        <begin position="169"/>
        <end position="224"/>
    </location>
</feature>
<proteinExistence type="predicted"/>
<dbReference type="EMBL" id="RKLT01000004">
    <property type="protein sequence ID" value="MBX0295916.1"/>
    <property type="molecule type" value="Genomic_DNA"/>
</dbReference>
<dbReference type="Proteomes" id="UP001430455">
    <property type="component" value="Unassembled WGS sequence"/>
</dbReference>
<feature type="compositionally biased region" description="Polar residues" evidence="1">
    <location>
        <begin position="28"/>
        <end position="46"/>
    </location>
</feature>
<evidence type="ECO:0000256" key="1">
    <source>
        <dbReference type="SAM" id="MobiDB-lite"/>
    </source>
</evidence>
<dbReference type="AlphaFoldDB" id="A0AAW4PE72"/>
<protein>
    <submittedName>
        <fullName evidence="2">Uncharacterized protein</fullName>
    </submittedName>
</protein>
<feature type="compositionally biased region" description="Basic and acidic residues" evidence="1">
    <location>
        <begin position="125"/>
        <end position="134"/>
    </location>
</feature>
<reference evidence="2 3" key="1">
    <citation type="submission" date="2021-06" db="EMBL/GenBank/DDBJ databases">
        <title>Halomicroarcula sp. a new haloarchaeum isolated from saline soil.</title>
        <authorList>
            <person name="Duran-Viseras A."/>
            <person name="Sanchez-Porro C."/>
            <person name="Ventosa A."/>
        </authorList>
    </citation>
    <scope>NUCLEOTIDE SEQUENCE [LARGE SCALE GENOMIC DNA]</scope>
    <source>
        <strain evidence="2 3">F27</strain>
    </source>
</reference>
<evidence type="ECO:0000313" key="2">
    <source>
        <dbReference type="EMBL" id="MBX0295916.1"/>
    </source>
</evidence>
<feature type="region of interest" description="Disordered" evidence="1">
    <location>
        <begin position="28"/>
        <end position="61"/>
    </location>
</feature>
<accession>A0AAW4PE72</accession>
<evidence type="ECO:0000313" key="3">
    <source>
        <dbReference type="Proteomes" id="UP001430455"/>
    </source>
</evidence>
<organism evidence="2 3">
    <name type="scientific">Haloarcula nitratireducens</name>
    <dbReference type="NCBI Taxonomy" id="2487749"/>
    <lineage>
        <taxon>Archaea</taxon>
        <taxon>Methanobacteriati</taxon>
        <taxon>Methanobacteriota</taxon>
        <taxon>Stenosarchaea group</taxon>
        <taxon>Halobacteria</taxon>
        <taxon>Halobacteriales</taxon>
        <taxon>Haloarculaceae</taxon>
        <taxon>Haloarcula</taxon>
    </lineage>
</organism>
<gene>
    <name evidence="2" type="ORF">EGH23_13625</name>
</gene>
<keyword evidence="3" id="KW-1185">Reference proteome</keyword>
<feature type="region of interest" description="Disordered" evidence="1">
    <location>
        <begin position="121"/>
        <end position="140"/>
    </location>
</feature>
<feature type="region of interest" description="Disordered" evidence="1">
    <location>
        <begin position="165"/>
        <end position="225"/>
    </location>
</feature>